<dbReference type="InterPro" id="IPR012337">
    <property type="entry name" value="RNaseH-like_sf"/>
</dbReference>
<dbReference type="PANTHER" id="PTHR43040">
    <property type="entry name" value="RIBONUCLEASE D"/>
    <property type="match status" value="1"/>
</dbReference>
<dbReference type="SUPFAM" id="SSF53098">
    <property type="entry name" value="Ribonuclease H-like"/>
    <property type="match status" value="1"/>
</dbReference>
<proteinExistence type="predicted"/>
<evidence type="ECO:0008006" key="3">
    <source>
        <dbReference type="Google" id="ProtNLM"/>
    </source>
</evidence>
<dbReference type="InParanoid" id="A0A1V8T0W4"/>
<accession>A0A1V8T0W4</accession>
<dbReference type="EMBL" id="NAJO01000020">
    <property type="protein sequence ID" value="OQO05047.1"/>
    <property type="molecule type" value="Genomic_DNA"/>
</dbReference>
<evidence type="ECO:0000313" key="1">
    <source>
        <dbReference type="EMBL" id="OQO05047.1"/>
    </source>
</evidence>
<dbReference type="OrthoDB" id="26838at2759"/>
<gene>
    <name evidence="1" type="ORF">B0A48_08067</name>
</gene>
<dbReference type="AlphaFoldDB" id="A0A1V8T0W4"/>
<sequence>MSDQAFTMEPLTAAELGTRGPQQIVELGKLPDGDAKKYDATYPGFANFDELLRSCAQAAKDGSRYDCLLASDRCKALVQRGVDAFALIPELYVKFKEISEIIRDDDHRTPRERALEKFGAHMVDVPWSEATWVLTTDEVAAMVVAISKTADDVVCNPNLFMDLEGLGLGAKGTISFTTIAAIEGKKTSLQSVFENGEQKKCLYDCRSDAEALFALHGVRMQGVIDIQLMDLATRDTIANRIKVKSIHQVATTRLSNTNIAHATIARFDHAKYWGVLAITEGYNVARAEVEKYCGDHKARRVAIKKLKVEQEKAQAAWVAANLATCEADAAAFARGEDVTAAELAGLKELSIAEQPKFADPFAIRALPPMLINYAKNDVFMLPELYDYLLHHKHMSDEGMRVAEVESAERLRYAQMPGGWHKNTGCGMNNFPEAIRTLQVGPVKTVKKV</sequence>
<evidence type="ECO:0000313" key="2">
    <source>
        <dbReference type="Proteomes" id="UP000192596"/>
    </source>
</evidence>
<organism evidence="1 2">
    <name type="scientific">Cryoendolithus antarcticus</name>
    <dbReference type="NCBI Taxonomy" id="1507870"/>
    <lineage>
        <taxon>Eukaryota</taxon>
        <taxon>Fungi</taxon>
        <taxon>Dikarya</taxon>
        <taxon>Ascomycota</taxon>
        <taxon>Pezizomycotina</taxon>
        <taxon>Dothideomycetes</taxon>
        <taxon>Dothideomycetidae</taxon>
        <taxon>Cladosporiales</taxon>
        <taxon>Cladosporiaceae</taxon>
        <taxon>Cryoendolithus</taxon>
    </lineage>
</organism>
<dbReference type="PANTHER" id="PTHR43040:SF1">
    <property type="entry name" value="RIBONUCLEASE D"/>
    <property type="match status" value="1"/>
</dbReference>
<comment type="caution">
    <text evidence="1">The sequence shown here is derived from an EMBL/GenBank/DDBJ whole genome shotgun (WGS) entry which is preliminary data.</text>
</comment>
<keyword evidence="2" id="KW-1185">Reference proteome</keyword>
<dbReference type="GO" id="GO:0003676">
    <property type="term" value="F:nucleic acid binding"/>
    <property type="evidence" value="ECO:0007669"/>
    <property type="project" value="InterPro"/>
</dbReference>
<protein>
    <recommendedName>
        <fullName evidence="3">3'-5' exonuclease domain-containing protein</fullName>
    </recommendedName>
</protein>
<dbReference type="STRING" id="1507870.A0A1V8T0W4"/>
<name>A0A1V8T0W4_9PEZI</name>
<dbReference type="InterPro" id="IPR036397">
    <property type="entry name" value="RNaseH_sf"/>
</dbReference>
<reference evidence="2" key="1">
    <citation type="submission" date="2017-03" db="EMBL/GenBank/DDBJ databases">
        <title>Genomes of endolithic fungi from Antarctica.</title>
        <authorList>
            <person name="Coleine C."/>
            <person name="Masonjones S."/>
            <person name="Stajich J.E."/>
        </authorList>
    </citation>
    <scope>NUCLEOTIDE SEQUENCE [LARGE SCALE GENOMIC DNA]</scope>
    <source>
        <strain evidence="2">CCFEE 5527</strain>
    </source>
</reference>
<dbReference type="Proteomes" id="UP000192596">
    <property type="component" value="Unassembled WGS sequence"/>
</dbReference>
<dbReference type="Gene3D" id="3.30.420.10">
    <property type="entry name" value="Ribonuclease H-like superfamily/Ribonuclease H"/>
    <property type="match status" value="1"/>
</dbReference>